<evidence type="ECO:0000313" key="2">
    <source>
        <dbReference type="Proteomes" id="UP000763484"/>
    </source>
</evidence>
<name>A0A8T3UWR2_9ARCH</name>
<organism evidence="1 2">
    <name type="scientific">Candidatus Acidifodinimicrobium mancum</name>
    <dbReference type="NCBI Taxonomy" id="2898728"/>
    <lineage>
        <taxon>Archaea</taxon>
        <taxon>Candidatus Parvarchaeota</taxon>
        <taxon>Candidatus Acidifodinimicrobiaceae</taxon>
        <taxon>Candidatus Acidifodinimicrobium</taxon>
    </lineage>
</organism>
<dbReference type="AlphaFoldDB" id="A0A8T3UWR2"/>
<protein>
    <recommendedName>
        <fullName evidence="3">Transcriptional regulator</fullName>
    </recommendedName>
</protein>
<accession>A0A8T3UWR2</accession>
<gene>
    <name evidence="1" type="ORF">IHE50_00555</name>
</gene>
<comment type="caution">
    <text evidence="1">The sequence shown here is derived from an EMBL/GenBank/DDBJ whole genome shotgun (WGS) entry which is preliminary data.</text>
</comment>
<dbReference type="Proteomes" id="UP000763484">
    <property type="component" value="Unassembled WGS sequence"/>
</dbReference>
<sequence length="183" mass="22111">MKYINEFLTHFSERPTFTKVEVERFLKQSRAGRTYSKRFVSNLLQHQRIIRITKGVYTLHDNAEVIGFAFSPFYYGLMYALSYYDIIEERANPIILTTRIVRTGTRNIMGLNAQIFRLPKNLFFGYVMVKGTEFYYPISDIEKTFLDLRYFKINLNERVMERLKQKINRKKLKEYSKMYQFLR</sequence>
<evidence type="ECO:0000313" key="1">
    <source>
        <dbReference type="EMBL" id="MBE5727897.1"/>
    </source>
</evidence>
<evidence type="ECO:0008006" key="3">
    <source>
        <dbReference type="Google" id="ProtNLM"/>
    </source>
</evidence>
<dbReference type="EMBL" id="JADFAQ010000014">
    <property type="protein sequence ID" value="MBE5727897.1"/>
    <property type="molecule type" value="Genomic_DNA"/>
</dbReference>
<reference evidence="1 2" key="1">
    <citation type="submission" date="2020-09" db="EMBL/GenBank/DDBJ databases">
        <title>Genomic characterization of a novel Parvarchaeota family in acid mine drainage sediments.</title>
        <authorList>
            <person name="Luo Z.-H."/>
        </authorList>
    </citation>
    <scope>NUCLEOTIDE SEQUENCE [LARGE SCALE GENOMIC DNA]</scope>
    <source>
        <strain evidence="1">TL1-5_bins.178</strain>
    </source>
</reference>
<proteinExistence type="predicted"/>